<proteinExistence type="predicted"/>
<sequence>MTPEEVPDEWLVVAHDGYYDDIHSADHIATWRALRSMLAAVIPLIEQQARELIAAELNDEWGVRRTWTTGDHASHGYAICDTEEGARAALEQYLAIDRAEQSPVESALVRRLVSGWRVVEDDSKEATSG</sequence>
<keyword evidence="2" id="KW-1185">Reference proteome</keyword>
<dbReference type="RefSeq" id="WP_012787206.1">
    <property type="nucleotide sequence ID" value="NC_013131.1"/>
</dbReference>
<dbReference type="Proteomes" id="UP000000851">
    <property type="component" value="Chromosome"/>
</dbReference>
<organism evidence="1 2">
    <name type="scientific">Catenulispora acidiphila (strain DSM 44928 / JCM 14897 / NBRC 102108 / NRRL B-24433 / ID139908)</name>
    <dbReference type="NCBI Taxonomy" id="479433"/>
    <lineage>
        <taxon>Bacteria</taxon>
        <taxon>Bacillati</taxon>
        <taxon>Actinomycetota</taxon>
        <taxon>Actinomycetes</taxon>
        <taxon>Catenulisporales</taxon>
        <taxon>Catenulisporaceae</taxon>
        <taxon>Catenulispora</taxon>
    </lineage>
</organism>
<name>C7Q321_CATAD</name>
<accession>C7Q321</accession>
<dbReference type="STRING" id="479433.Caci_3004"/>
<gene>
    <name evidence="1" type="ordered locus">Caci_3004</name>
</gene>
<evidence type="ECO:0000313" key="2">
    <source>
        <dbReference type="Proteomes" id="UP000000851"/>
    </source>
</evidence>
<evidence type="ECO:0000313" key="1">
    <source>
        <dbReference type="EMBL" id="ACU71913.1"/>
    </source>
</evidence>
<reference evidence="1 2" key="1">
    <citation type="journal article" date="2009" name="Stand. Genomic Sci.">
        <title>Complete genome sequence of Catenulispora acidiphila type strain (ID 139908).</title>
        <authorList>
            <person name="Copeland A."/>
            <person name="Lapidus A."/>
            <person name="Glavina Del Rio T."/>
            <person name="Nolan M."/>
            <person name="Lucas S."/>
            <person name="Chen F."/>
            <person name="Tice H."/>
            <person name="Cheng J.F."/>
            <person name="Bruce D."/>
            <person name="Goodwin L."/>
            <person name="Pitluck S."/>
            <person name="Mikhailova N."/>
            <person name="Pati A."/>
            <person name="Ivanova N."/>
            <person name="Mavromatis K."/>
            <person name="Chen A."/>
            <person name="Palaniappan K."/>
            <person name="Chain P."/>
            <person name="Land M."/>
            <person name="Hauser L."/>
            <person name="Chang Y.J."/>
            <person name="Jeffries C.D."/>
            <person name="Chertkov O."/>
            <person name="Brettin T."/>
            <person name="Detter J.C."/>
            <person name="Han C."/>
            <person name="Ali Z."/>
            <person name="Tindall B.J."/>
            <person name="Goker M."/>
            <person name="Bristow J."/>
            <person name="Eisen J.A."/>
            <person name="Markowitz V."/>
            <person name="Hugenholtz P."/>
            <person name="Kyrpides N.C."/>
            <person name="Klenk H.P."/>
        </authorList>
    </citation>
    <scope>NUCLEOTIDE SEQUENCE [LARGE SCALE GENOMIC DNA]</scope>
    <source>
        <strain evidence="2">DSM 44928 / JCM 14897 / NBRC 102108 / NRRL B-24433 / ID139908</strain>
    </source>
</reference>
<dbReference type="InParanoid" id="C7Q321"/>
<protein>
    <submittedName>
        <fullName evidence="1">Uncharacterized protein</fullName>
    </submittedName>
</protein>
<dbReference type="AlphaFoldDB" id="C7Q321"/>
<dbReference type="HOGENOM" id="CLU_1944842_0_0_11"/>
<dbReference type="KEGG" id="cai:Caci_3004"/>
<dbReference type="EMBL" id="CP001700">
    <property type="protein sequence ID" value="ACU71913.1"/>
    <property type="molecule type" value="Genomic_DNA"/>
</dbReference>